<dbReference type="STRING" id="861299.J421_1192"/>
<gene>
    <name evidence="5" type="ORF">J421_1192</name>
</gene>
<dbReference type="RefSeq" id="WP_025410254.1">
    <property type="nucleotide sequence ID" value="NZ_CP007128.1"/>
</dbReference>
<dbReference type="eggNOG" id="ENOG502Z7SW">
    <property type="taxonomic scope" value="Bacteria"/>
</dbReference>
<dbReference type="HOGENOM" id="CLU_031144_0_0_0"/>
<evidence type="ECO:0000256" key="2">
    <source>
        <dbReference type="ARBA" id="ARBA00023239"/>
    </source>
</evidence>
<keyword evidence="1 3" id="KW-0732">Signal</keyword>
<sequence>MKTTLTLLAVCSAALVGRRAHAQVTYDPASLATAKARVQAGDAVLRPAYDKLLADAAKALAAKPAVVTDKHTLLPPSGDVHDYYSLSPYWWPDPSKPDGLPYIRRDGETNPESKRDLDQPRVAQMGGNAMTLALAWYFTGDETYAAGAARQLRAWFLDPATRMTPHLRYAQAVRGNPEERGSGIIDTRWFVEATDAARLLDGSKSWSAADARGMRDWMRQYVTWLWTSPNGKHEHAAKNNHGSWYAAQVASLALFVGDAADSAIARQLVTEAKPRIGWQITPQGEQPTELERTRSFHYSGFNVEALSRLATVGRSLGTDLWRYQAPEGGSLKRAIDRLAQYAPDPKSWPGQQIDDVDQDLLLVSFRRANAMLGAPVYAATIRALPADLVKTDRSALLWPDASNTVRKDGR</sequence>
<dbReference type="PATRIC" id="fig|861299.3.peg.1208"/>
<evidence type="ECO:0000256" key="3">
    <source>
        <dbReference type="SAM" id="SignalP"/>
    </source>
</evidence>
<dbReference type="SUPFAM" id="SSF48230">
    <property type="entry name" value="Chondroitin AC/alginate lyase"/>
    <property type="match status" value="1"/>
</dbReference>
<accession>W0RCC4</accession>
<dbReference type="InterPro" id="IPR008929">
    <property type="entry name" value="Chondroitin_lyas"/>
</dbReference>
<evidence type="ECO:0000313" key="6">
    <source>
        <dbReference type="Proteomes" id="UP000019151"/>
    </source>
</evidence>
<dbReference type="AlphaFoldDB" id="W0RCC4"/>
<evidence type="ECO:0000256" key="1">
    <source>
        <dbReference type="ARBA" id="ARBA00022729"/>
    </source>
</evidence>
<feature type="chain" id="PRO_5004794104" evidence="3">
    <location>
        <begin position="23"/>
        <end position="410"/>
    </location>
</feature>
<evidence type="ECO:0000259" key="4">
    <source>
        <dbReference type="Pfam" id="PF05426"/>
    </source>
</evidence>
<dbReference type="Gene3D" id="1.50.10.100">
    <property type="entry name" value="Chondroitin AC/alginate lyase"/>
    <property type="match status" value="1"/>
</dbReference>
<dbReference type="GO" id="GO:0042597">
    <property type="term" value="C:periplasmic space"/>
    <property type="evidence" value="ECO:0007669"/>
    <property type="project" value="InterPro"/>
</dbReference>
<organism evidence="5 6">
    <name type="scientific">Gemmatirosa kalamazoonensis</name>
    <dbReference type="NCBI Taxonomy" id="861299"/>
    <lineage>
        <taxon>Bacteria</taxon>
        <taxon>Pseudomonadati</taxon>
        <taxon>Gemmatimonadota</taxon>
        <taxon>Gemmatimonadia</taxon>
        <taxon>Gemmatimonadales</taxon>
        <taxon>Gemmatimonadaceae</taxon>
        <taxon>Gemmatirosa</taxon>
    </lineage>
</organism>
<dbReference type="EMBL" id="CP007128">
    <property type="protein sequence ID" value="AHG88729.1"/>
    <property type="molecule type" value="Genomic_DNA"/>
</dbReference>
<dbReference type="InParanoid" id="W0RCC4"/>
<dbReference type="Pfam" id="PF05426">
    <property type="entry name" value="Alginate_lyase"/>
    <property type="match status" value="1"/>
</dbReference>
<name>W0RCC4_9BACT</name>
<protein>
    <submittedName>
        <fullName evidence="5">Alginate lyase</fullName>
    </submittedName>
</protein>
<dbReference type="InterPro" id="IPR008397">
    <property type="entry name" value="Alginate_lyase_dom"/>
</dbReference>
<dbReference type="GO" id="GO:0016829">
    <property type="term" value="F:lyase activity"/>
    <property type="evidence" value="ECO:0007669"/>
    <property type="project" value="UniProtKB-KW"/>
</dbReference>
<feature type="domain" description="Alginate lyase" evidence="4">
    <location>
        <begin position="67"/>
        <end position="348"/>
    </location>
</feature>
<proteinExistence type="predicted"/>
<evidence type="ECO:0000313" key="5">
    <source>
        <dbReference type="EMBL" id="AHG88729.1"/>
    </source>
</evidence>
<dbReference type="Proteomes" id="UP000019151">
    <property type="component" value="Chromosome"/>
</dbReference>
<reference evidence="5 6" key="1">
    <citation type="journal article" date="2014" name="Genome Announc.">
        <title>Genome Sequence and Methylome of Soil Bacterium Gemmatirosa kalamazoonensis KBS708T, a Member of the Rarely Cultivated Gemmatimonadetes Phylum.</title>
        <authorList>
            <person name="Debruyn J.M."/>
            <person name="Radosevich M."/>
            <person name="Wommack K.E."/>
            <person name="Polson S.W."/>
            <person name="Hauser L.J."/>
            <person name="Fawaz M.N."/>
            <person name="Korlach J."/>
            <person name="Tsai Y.C."/>
        </authorList>
    </citation>
    <scope>NUCLEOTIDE SEQUENCE [LARGE SCALE GENOMIC DNA]</scope>
    <source>
        <strain evidence="5 6">KBS708</strain>
    </source>
</reference>
<keyword evidence="6" id="KW-1185">Reference proteome</keyword>
<keyword evidence="2 5" id="KW-0456">Lyase</keyword>
<feature type="signal peptide" evidence="3">
    <location>
        <begin position="1"/>
        <end position="22"/>
    </location>
</feature>
<dbReference type="KEGG" id="gba:J421_1192"/>
<dbReference type="OrthoDB" id="7210452at2"/>